<dbReference type="EMBL" id="LDTF01000007">
    <property type="protein sequence ID" value="KTW01066.1"/>
    <property type="molecule type" value="Genomic_DNA"/>
</dbReference>
<proteinExistence type="predicted"/>
<reference evidence="1 2" key="1">
    <citation type="journal article" date="2016" name="Front. Microbiol.">
        <title>Genomic Resource of Rice Seed Associated Bacteria.</title>
        <authorList>
            <person name="Midha S."/>
            <person name="Bansal K."/>
            <person name="Sharma S."/>
            <person name="Kumar N."/>
            <person name="Patil P.P."/>
            <person name="Chaudhry V."/>
            <person name="Patil P.B."/>
        </authorList>
    </citation>
    <scope>NUCLEOTIDE SEQUENCE [LARGE SCALE GENOMIC DNA]</scope>
    <source>
        <strain evidence="1 2">NS355</strain>
    </source>
</reference>
<dbReference type="RefSeq" id="WP_058744202.1">
    <property type="nucleotide sequence ID" value="NZ_LDTF01000007.1"/>
</dbReference>
<organism evidence="1 2">
    <name type="scientific">Sphingomonas yabuuchiae</name>
    <dbReference type="NCBI Taxonomy" id="172044"/>
    <lineage>
        <taxon>Bacteria</taxon>
        <taxon>Pseudomonadati</taxon>
        <taxon>Pseudomonadota</taxon>
        <taxon>Alphaproteobacteria</taxon>
        <taxon>Sphingomonadales</taxon>
        <taxon>Sphingomonadaceae</taxon>
        <taxon>Sphingomonas</taxon>
    </lineage>
</organism>
<evidence type="ECO:0000313" key="1">
    <source>
        <dbReference type="EMBL" id="KTW01066.1"/>
    </source>
</evidence>
<protein>
    <submittedName>
        <fullName evidence="1">Uncharacterized protein</fullName>
    </submittedName>
</protein>
<gene>
    <name evidence="1" type="ORF">NS355_02450</name>
</gene>
<dbReference type="AlphaFoldDB" id="A0A147IZ13"/>
<sequence>MATLPAFHATDEAPGVVASPERIDAWMRVAKAGDTFLYATRACLPVRSAGAKRMYELATRGLVCLTRPRSKLDPTVFNYTATRTSKVSPLTKPERPVLRAPIVTVLEQEVAVVDALLPVVSRFASAARPCPTDRQLAERAGIARDAVAPGLAAMVEANLIRIVGAPAPTNRRIYIIATGAMTGFAK</sequence>
<dbReference type="OrthoDB" id="7565648at2"/>
<evidence type="ECO:0000313" key="2">
    <source>
        <dbReference type="Proteomes" id="UP000073923"/>
    </source>
</evidence>
<dbReference type="Proteomes" id="UP000073923">
    <property type="component" value="Unassembled WGS sequence"/>
</dbReference>
<accession>A0A147IZ13</accession>
<dbReference type="PATRIC" id="fig|172044.3.peg.2757"/>
<name>A0A147IZ13_9SPHN</name>
<comment type="caution">
    <text evidence="1">The sequence shown here is derived from an EMBL/GenBank/DDBJ whole genome shotgun (WGS) entry which is preliminary data.</text>
</comment>